<accession>A0ABP0NGJ1</accession>
<comment type="caution">
    <text evidence="2">The sequence shown here is derived from an EMBL/GenBank/DDBJ whole genome shotgun (WGS) entry which is preliminary data.</text>
</comment>
<protein>
    <submittedName>
        <fullName evidence="2">Uncharacterized protein</fullName>
    </submittedName>
</protein>
<dbReference type="EMBL" id="CAXAMN010021740">
    <property type="protein sequence ID" value="CAK9062905.1"/>
    <property type="molecule type" value="Genomic_DNA"/>
</dbReference>
<evidence type="ECO:0000256" key="1">
    <source>
        <dbReference type="SAM" id="MobiDB-lite"/>
    </source>
</evidence>
<reference evidence="2 3" key="1">
    <citation type="submission" date="2024-02" db="EMBL/GenBank/DDBJ databases">
        <authorList>
            <person name="Chen Y."/>
            <person name="Shah S."/>
            <person name="Dougan E. K."/>
            <person name="Thang M."/>
            <person name="Chan C."/>
        </authorList>
    </citation>
    <scope>NUCLEOTIDE SEQUENCE [LARGE SCALE GENOMIC DNA]</scope>
</reference>
<feature type="region of interest" description="Disordered" evidence="1">
    <location>
        <begin position="1"/>
        <end position="24"/>
    </location>
</feature>
<dbReference type="Proteomes" id="UP001642484">
    <property type="component" value="Unassembled WGS sequence"/>
</dbReference>
<proteinExistence type="predicted"/>
<organism evidence="2 3">
    <name type="scientific">Durusdinium trenchii</name>
    <dbReference type="NCBI Taxonomy" id="1381693"/>
    <lineage>
        <taxon>Eukaryota</taxon>
        <taxon>Sar</taxon>
        <taxon>Alveolata</taxon>
        <taxon>Dinophyceae</taxon>
        <taxon>Suessiales</taxon>
        <taxon>Symbiodiniaceae</taxon>
        <taxon>Durusdinium</taxon>
    </lineage>
</organism>
<evidence type="ECO:0000313" key="3">
    <source>
        <dbReference type="Proteomes" id="UP001642484"/>
    </source>
</evidence>
<feature type="compositionally biased region" description="Acidic residues" evidence="1">
    <location>
        <begin position="1"/>
        <end position="10"/>
    </location>
</feature>
<evidence type="ECO:0000313" key="2">
    <source>
        <dbReference type="EMBL" id="CAK9062905.1"/>
    </source>
</evidence>
<gene>
    <name evidence="2" type="ORF">CCMP2556_LOCUS30936</name>
</gene>
<sequence length="307" mass="34935">MVNDALDLDPQEQCQSPSPPTQREPVLQRLTSHTMTELEPFGFYGHLTSFDLQPLTPEQAESIHHGLGQDFTKFCRLTMKGPEDYRTIRLEPSIIQCQPAEAWHAGRWKPPVGQTWSFTFALAVEKSANCFVNVGLVEWVAARKDSAEASTAHATSPKQSLAEILQVKSEAEDNVPGGWLPEQHVHENPRQMMLGCRKGVQWFGNAAKFPLFQDNIMEGSLLRFRCDYHLNRHGEIAQVKVWFLPSPLNFEYGGEQTITESDLWFEPLAQWWEPRCQDKKMRSLWVPAVTLYTCDDVVTVAWNGPDP</sequence>
<keyword evidence="3" id="KW-1185">Reference proteome</keyword>
<name>A0ABP0NGJ1_9DINO</name>